<dbReference type="PROSITE" id="PS51017">
    <property type="entry name" value="CCT"/>
    <property type="match status" value="1"/>
</dbReference>
<keyword evidence="2" id="KW-0539">Nucleus</keyword>
<sequence length="239" mass="26493">MRPISLTPLNTNIGVPGAVISPRFILTEKNQLYLRYTYTPLLSPTKMSYTDLDSLIFPSEDGLLFPQKTPSKSSFWSGNDAAWFQESAPFGAQTDPAATCDEFLVPDVAFSAAAEAHSESGAAAPESPAIPKMTTEVPVPSSAPAKPDVAIKTHTEISNRPTCVAASIQHVYEVRYDPLTPAPVQMVGKYTFSERARKIAQFLQLRRTRTFSKKIRYGVRKEVADRRKREKGRFAKETH</sequence>
<dbReference type="InterPro" id="IPR010402">
    <property type="entry name" value="CCT_domain"/>
</dbReference>
<evidence type="ECO:0000256" key="3">
    <source>
        <dbReference type="SAM" id="MobiDB-lite"/>
    </source>
</evidence>
<gene>
    <name evidence="5" type="ORF">PAPYR_714</name>
</gene>
<dbReference type="PANTHER" id="PTHR31319:SF77">
    <property type="entry name" value="ZINC FINGER PROTEIN CONSTANS-LIKE 4"/>
    <property type="match status" value="1"/>
</dbReference>
<feature type="domain" description="CCT" evidence="4">
    <location>
        <begin position="195"/>
        <end position="237"/>
    </location>
</feature>
<evidence type="ECO:0000313" key="5">
    <source>
        <dbReference type="EMBL" id="KAJ4462702.1"/>
    </source>
</evidence>
<evidence type="ECO:0000313" key="6">
    <source>
        <dbReference type="Proteomes" id="UP001141327"/>
    </source>
</evidence>
<feature type="region of interest" description="Disordered" evidence="3">
    <location>
        <begin position="116"/>
        <end position="146"/>
    </location>
</feature>
<comment type="caution">
    <text evidence="5">The sequence shown here is derived from an EMBL/GenBank/DDBJ whole genome shotgun (WGS) entry which is preliminary data.</text>
</comment>
<dbReference type="Proteomes" id="UP001141327">
    <property type="component" value="Unassembled WGS sequence"/>
</dbReference>
<name>A0ABQ8UUA5_9EUKA</name>
<evidence type="ECO:0000259" key="4">
    <source>
        <dbReference type="PROSITE" id="PS51017"/>
    </source>
</evidence>
<keyword evidence="6" id="KW-1185">Reference proteome</keyword>
<evidence type="ECO:0000256" key="2">
    <source>
        <dbReference type="ARBA" id="ARBA00023242"/>
    </source>
</evidence>
<protein>
    <recommendedName>
        <fullName evidence="4">CCT domain-containing protein</fullName>
    </recommendedName>
</protein>
<accession>A0ABQ8UUA5</accession>
<feature type="compositionally biased region" description="Low complexity" evidence="3">
    <location>
        <begin position="116"/>
        <end position="131"/>
    </location>
</feature>
<dbReference type="EMBL" id="JAPMOS010000002">
    <property type="protein sequence ID" value="KAJ4462702.1"/>
    <property type="molecule type" value="Genomic_DNA"/>
</dbReference>
<reference evidence="5" key="1">
    <citation type="journal article" date="2022" name="bioRxiv">
        <title>Genomics of Preaxostyla Flagellates Illuminates Evolutionary Transitions and the Path Towards Mitochondrial Loss.</title>
        <authorList>
            <person name="Novak L.V.F."/>
            <person name="Treitli S.C."/>
            <person name="Pyrih J."/>
            <person name="Halakuc P."/>
            <person name="Pipaliya S.V."/>
            <person name="Vacek V."/>
            <person name="Brzon O."/>
            <person name="Soukal P."/>
            <person name="Eme L."/>
            <person name="Dacks J.B."/>
            <person name="Karnkowska A."/>
            <person name="Elias M."/>
            <person name="Hampl V."/>
        </authorList>
    </citation>
    <scope>NUCLEOTIDE SEQUENCE</scope>
    <source>
        <strain evidence="5">RCP-MX</strain>
    </source>
</reference>
<dbReference type="Pfam" id="PF06203">
    <property type="entry name" value="CCT"/>
    <property type="match status" value="1"/>
</dbReference>
<comment type="subcellular location">
    <subcellularLocation>
        <location evidence="1">Nucleus</location>
    </subcellularLocation>
</comment>
<dbReference type="PANTHER" id="PTHR31319">
    <property type="entry name" value="ZINC FINGER PROTEIN CONSTANS-LIKE 4"/>
    <property type="match status" value="1"/>
</dbReference>
<proteinExistence type="predicted"/>
<dbReference type="InterPro" id="IPR045281">
    <property type="entry name" value="CONSTANS-like"/>
</dbReference>
<organism evidence="5 6">
    <name type="scientific">Paratrimastix pyriformis</name>
    <dbReference type="NCBI Taxonomy" id="342808"/>
    <lineage>
        <taxon>Eukaryota</taxon>
        <taxon>Metamonada</taxon>
        <taxon>Preaxostyla</taxon>
        <taxon>Paratrimastigidae</taxon>
        <taxon>Paratrimastix</taxon>
    </lineage>
</organism>
<evidence type="ECO:0000256" key="1">
    <source>
        <dbReference type="ARBA" id="ARBA00004123"/>
    </source>
</evidence>